<feature type="transmembrane region" description="Helical" evidence="1">
    <location>
        <begin position="129"/>
        <end position="149"/>
    </location>
</feature>
<evidence type="ECO:0000313" key="2">
    <source>
        <dbReference type="EMBL" id="CBS86075.1"/>
    </source>
</evidence>
<keyword evidence="1" id="KW-0812">Transmembrane</keyword>
<protein>
    <recommendedName>
        <fullName evidence="4">Methyl-accepting chemotaxis protein</fullName>
    </recommendedName>
</protein>
<proteinExistence type="predicted"/>
<organism evidence="2 3">
    <name type="scientific">Azospirillum lipoferum (strain 4B)</name>
    <dbReference type="NCBI Taxonomy" id="862719"/>
    <lineage>
        <taxon>Bacteria</taxon>
        <taxon>Pseudomonadati</taxon>
        <taxon>Pseudomonadota</taxon>
        <taxon>Alphaproteobacteria</taxon>
        <taxon>Rhodospirillales</taxon>
        <taxon>Azospirillaceae</taxon>
        <taxon>Azospirillum</taxon>
    </lineage>
</organism>
<dbReference type="KEGG" id="ali:AZOLI_0716"/>
<dbReference type="STRING" id="862719.AZOLI_0716"/>
<dbReference type="HOGENOM" id="CLU_393135_0_0_5"/>
<gene>
    <name evidence="2" type="ordered locus">AZOLI_0716</name>
</gene>
<keyword evidence="3" id="KW-1185">Reference proteome</keyword>
<keyword evidence="1" id="KW-1133">Transmembrane helix</keyword>
<keyword evidence="1" id="KW-0472">Membrane</keyword>
<evidence type="ECO:0000256" key="1">
    <source>
        <dbReference type="SAM" id="Phobius"/>
    </source>
</evidence>
<sequence length="701" mass="74241">MFDAVIHAANNPVVIALIASLIVAFGVLVGLRASARFQEVDSDLRSAASIVEAVASPARFGPELDAMEHAFRRKPGLQSAWIGIEATLAPPTGDDMAVVATVKPSEFLSIDLLRQANINVALYQAVPGYLVGTGLLFTFISLLLALVAATGTMSAATATATHVALQGLLSAAAMKFTCSIAGLLASIVFSWWLRHRLHGIEARIDDLGRLLDSRIPVRHPIQLIAETNALLTRQITVFQSIDTQWRDHLVENLSERTAKAVGDGMKPLVTVVNEMTAKVGELSRDSMEKMIGAFTRRLEESLSSRTADLLERLETLCRNFQSLIATVEGMDKNLAEAIDQSTQALDERVSAAADHMNKALHDGSAGMIGGLLEGSRALTASAADATRQMEGQLADTAARLAARLDEAGNALHGHMEKIDNDFQTVSAQLNGELTTTADRIITDLGRAAGAFRNADERTTQALPEFLGRLEGLVAKVNATGRPMEELAHSIELSTTALRKAFDASSGSLSKGRVAVERVTVVAESVAAMHDTFKALAQAVGRMEQLEAAAQAVGELVDHLSGLDRVLDTLNAMTQRLGALEASYAGLADAGDVLVRMRPPIEALTSSSQRVASLETPLAALAGTAQAVAEAGTSFRELSGTAEQVIALNRTIDRLAEVVETLASLEPVLAAIRDAAQPAVIHIAPEAAAPSPLSSIRQKLGL</sequence>
<evidence type="ECO:0000313" key="3">
    <source>
        <dbReference type="Proteomes" id="UP000005667"/>
    </source>
</evidence>
<dbReference type="EMBL" id="FQ311868">
    <property type="protein sequence ID" value="CBS86075.1"/>
    <property type="molecule type" value="Genomic_DNA"/>
</dbReference>
<dbReference type="SUPFAM" id="SSF58104">
    <property type="entry name" value="Methyl-accepting chemotaxis protein (MCP) signaling domain"/>
    <property type="match status" value="1"/>
</dbReference>
<dbReference type="Gene3D" id="1.20.120.20">
    <property type="entry name" value="Apolipoprotein"/>
    <property type="match status" value="1"/>
</dbReference>
<name>G7Z3V6_AZOL4</name>
<reference evidence="3" key="1">
    <citation type="journal article" date="2011" name="PLoS Genet.">
        <title>Azospirillum genomes reveal transition of bacteria from aquatic to terrestrial environments.</title>
        <authorList>
            <person name="Wisniewski-Dye F."/>
            <person name="Borziak K."/>
            <person name="Khalsa-Moyers G."/>
            <person name="Alexandre G."/>
            <person name="Sukharnikov L.O."/>
            <person name="Wuichet K."/>
            <person name="Hurst G.B."/>
            <person name="McDonald W.H."/>
            <person name="Robertson J.S."/>
            <person name="Barbe V."/>
            <person name="Calteau A."/>
            <person name="Rouy Z."/>
            <person name="Mangenot S."/>
            <person name="Prigent-Combaret C."/>
            <person name="Normand P."/>
            <person name="Boyer M."/>
            <person name="Siguier P."/>
            <person name="Dessaux Y."/>
            <person name="Elmerich C."/>
            <person name="Condemine G."/>
            <person name="Krishnen G."/>
            <person name="Kennedy I."/>
            <person name="Paterson A.H."/>
            <person name="Gonzalez V."/>
            <person name="Mavingui P."/>
            <person name="Zhulin I.B."/>
        </authorList>
    </citation>
    <scope>NUCLEOTIDE SEQUENCE [LARGE SCALE GENOMIC DNA]</scope>
    <source>
        <strain evidence="3">4B</strain>
    </source>
</reference>
<dbReference type="RefSeq" id="WP_014247116.1">
    <property type="nucleotide sequence ID" value="NC_016622.1"/>
</dbReference>
<accession>G7Z3V6</accession>
<dbReference type="AlphaFoldDB" id="G7Z3V6"/>
<feature type="transmembrane region" description="Helical" evidence="1">
    <location>
        <begin position="12"/>
        <end position="31"/>
    </location>
</feature>
<dbReference type="Proteomes" id="UP000005667">
    <property type="component" value="Chromosome"/>
</dbReference>
<feature type="transmembrane region" description="Helical" evidence="1">
    <location>
        <begin position="169"/>
        <end position="193"/>
    </location>
</feature>
<evidence type="ECO:0008006" key="4">
    <source>
        <dbReference type="Google" id="ProtNLM"/>
    </source>
</evidence>